<organism evidence="1">
    <name type="scientific">Rhizophora mucronata</name>
    <name type="common">Asiatic mangrove</name>
    <dbReference type="NCBI Taxonomy" id="61149"/>
    <lineage>
        <taxon>Eukaryota</taxon>
        <taxon>Viridiplantae</taxon>
        <taxon>Streptophyta</taxon>
        <taxon>Embryophyta</taxon>
        <taxon>Tracheophyta</taxon>
        <taxon>Spermatophyta</taxon>
        <taxon>Magnoliopsida</taxon>
        <taxon>eudicotyledons</taxon>
        <taxon>Gunneridae</taxon>
        <taxon>Pentapetalae</taxon>
        <taxon>rosids</taxon>
        <taxon>fabids</taxon>
        <taxon>Malpighiales</taxon>
        <taxon>Rhizophoraceae</taxon>
        <taxon>Rhizophora</taxon>
    </lineage>
</organism>
<dbReference type="AlphaFoldDB" id="A0A2P2MZ05"/>
<name>A0A2P2MZ05_RHIMU</name>
<evidence type="ECO:0000313" key="1">
    <source>
        <dbReference type="EMBL" id="MBX35443.1"/>
    </source>
</evidence>
<dbReference type="EMBL" id="GGEC01054959">
    <property type="protein sequence ID" value="MBX35443.1"/>
    <property type="molecule type" value="Transcribed_RNA"/>
</dbReference>
<protein>
    <submittedName>
        <fullName evidence="1">Uncharacterized protein</fullName>
    </submittedName>
</protein>
<proteinExistence type="predicted"/>
<sequence>MLIIKICGPRCKIRFQVTVYSFLLLFSLSKSTISDFQYLQIRGLI</sequence>
<reference evidence="1" key="1">
    <citation type="submission" date="2018-02" db="EMBL/GenBank/DDBJ databases">
        <title>Rhizophora mucronata_Transcriptome.</title>
        <authorList>
            <person name="Meera S.P."/>
            <person name="Sreeshan A."/>
            <person name="Augustine A."/>
        </authorList>
    </citation>
    <scope>NUCLEOTIDE SEQUENCE</scope>
    <source>
        <tissue evidence="1">Leaf</tissue>
    </source>
</reference>
<accession>A0A2P2MZ05</accession>